<feature type="active site" description="O-(5'-phospho-DNA)-serine intermediate" evidence="6 7">
    <location>
        <position position="9"/>
    </location>
</feature>
<evidence type="ECO:0000259" key="8">
    <source>
        <dbReference type="PROSITE" id="PS51736"/>
    </source>
</evidence>
<dbReference type="InterPro" id="IPR006119">
    <property type="entry name" value="Resolv_N"/>
</dbReference>
<comment type="caution">
    <text evidence="9">The sequence shown here is derived from an EMBL/GenBank/DDBJ whole genome shotgun (WGS) entry which is preliminary data.</text>
</comment>
<evidence type="ECO:0000256" key="4">
    <source>
        <dbReference type="ARBA" id="ARBA00023125"/>
    </source>
</evidence>
<comment type="similarity">
    <text evidence="1">Belongs to the site-specific recombinase resolvase family.</text>
</comment>
<reference evidence="9" key="1">
    <citation type="submission" date="2020-09" db="EMBL/GenBank/DDBJ databases">
        <authorList>
            <person name="Kim M.K."/>
        </authorList>
    </citation>
    <scope>NUCLEOTIDE SEQUENCE</scope>
    <source>
        <strain evidence="9">BT702</strain>
    </source>
</reference>
<dbReference type="GO" id="GO:0015074">
    <property type="term" value="P:DNA integration"/>
    <property type="evidence" value="ECO:0007669"/>
    <property type="project" value="UniProtKB-KW"/>
</dbReference>
<evidence type="ECO:0000256" key="3">
    <source>
        <dbReference type="ARBA" id="ARBA00023100"/>
    </source>
</evidence>
<organism evidence="9 10">
    <name type="scientific">Spirosoma profusum</name>
    <dbReference type="NCBI Taxonomy" id="2771354"/>
    <lineage>
        <taxon>Bacteria</taxon>
        <taxon>Pseudomonadati</taxon>
        <taxon>Bacteroidota</taxon>
        <taxon>Cytophagia</taxon>
        <taxon>Cytophagales</taxon>
        <taxon>Cytophagaceae</taxon>
        <taxon>Spirosoma</taxon>
    </lineage>
</organism>
<dbReference type="InterPro" id="IPR006118">
    <property type="entry name" value="Recombinase_CS"/>
</dbReference>
<dbReference type="Gene3D" id="1.10.10.60">
    <property type="entry name" value="Homeodomain-like"/>
    <property type="match status" value="1"/>
</dbReference>
<dbReference type="GO" id="GO:0000150">
    <property type="term" value="F:DNA strand exchange activity"/>
    <property type="evidence" value="ECO:0007669"/>
    <property type="project" value="UniProtKB-KW"/>
</dbReference>
<dbReference type="RefSeq" id="WP_190886024.1">
    <property type="nucleotide sequence ID" value="NZ_JACWZY010000003.1"/>
</dbReference>
<dbReference type="PROSITE" id="PS00397">
    <property type="entry name" value="RECOMBINASES_1"/>
    <property type="match status" value="1"/>
</dbReference>
<evidence type="ECO:0000256" key="5">
    <source>
        <dbReference type="ARBA" id="ARBA00023172"/>
    </source>
</evidence>
<dbReference type="GO" id="GO:0003677">
    <property type="term" value="F:DNA binding"/>
    <property type="evidence" value="ECO:0007669"/>
    <property type="project" value="UniProtKB-KW"/>
</dbReference>
<dbReference type="CDD" id="cd03768">
    <property type="entry name" value="SR_ResInv"/>
    <property type="match status" value="1"/>
</dbReference>
<protein>
    <submittedName>
        <fullName evidence="9">Recombinase family protein</fullName>
    </submittedName>
</protein>
<dbReference type="Pfam" id="PF02796">
    <property type="entry name" value="HTH_7"/>
    <property type="match status" value="1"/>
</dbReference>
<dbReference type="SMART" id="SM00857">
    <property type="entry name" value="Resolvase"/>
    <property type="match status" value="1"/>
</dbReference>
<dbReference type="AlphaFoldDB" id="A0A926XY38"/>
<dbReference type="PANTHER" id="PTHR30461:SF2">
    <property type="entry name" value="SERINE RECOMBINASE PINE-RELATED"/>
    <property type="match status" value="1"/>
</dbReference>
<keyword evidence="3" id="KW-0230">DNA invertase</keyword>
<evidence type="ECO:0000313" key="10">
    <source>
        <dbReference type="Proteomes" id="UP000598820"/>
    </source>
</evidence>
<gene>
    <name evidence="9" type="ORF">IC229_05965</name>
</gene>
<dbReference type="FunFam" id="3.40.50.1390:FF:000001">
    <property type="entry name" value="DNA recombinase"/>
    <property type="match status" value="1"/>
</dbReference>
<evidence type="ECO:0000256" key="1">
    <source>
        <dbReference type="ARBA" id="ARBA00009913"/>
    </source>
</evidence>
<accession>A0A926XY38</accession>
<dbReference type="EMBL" id="JACWZY010000003">
    <property type="protein sequence ID" value="MBD2700172.1"/>
    <property type="molecule type" value="Genomic_DNA"/>
</dbReference>
<dbReference type="PANTHER" id="PTHR30461">
    <property type="entry name" value="DNA-INVERTASE FROM LAMBDOID PROPHAGE"/>
    <property type="match status" value="1"/>
</dbReference>
<dbReference type="Proteomes" id="UP000598820">
    <property type="component" value="Unassembled WGS sequence"/>
</dbReference>
<keyword evidence="4" id="KW-0238">DNA-binding</keyword>
<dbReference type="PROSITE" id="PS51736">
    <property type="entry name" value="RECOMBINASES_3"/>
    <property type="match status" value="1"/>
</dbReference>
<feature type="domain" description="Resolvase/invertase-type recombinase catalytic" evidence="8">
    <location>
        <begin position="1"/>
        <end position="134"/>
    </location>
</feature>
<dbReference type="Pfam" id="PF00239">
    <property type="entry name" value="Resolvase"/>
    <property type="match status" value="1"/>
</dbReference>
<evidence type="ECO:0000313" key="9">
    <source>
        <dbReference type="EMBL" id="MBD2700172.1"/>
    </source>
</evidence>
<dbReference type="PROSITE" id="PS00398">
    <property type="entry name" value="RECOMBINASES_2"/>
    <property type="match status" value="1"/>
</dbReference>
<dbReference type="InterPro" id="IPR006120">
    <property type="entry name" value="Resolvase_HTH_dom"/>
</dbReference>
<evidence type="ECO:0000256" key="6">
    <source>
        <dbReference type="PIRSR" id="PIRSR606118-50"/>
    </source>
</evidence>
<dbReference type="InterPro" id="IPR036162">
    <property type="entry name" value="Resolvase-like_N_sf"/>
</dbReference>
<keyword evidence="2" id="KW-0229">DNA integration</keyword>
<name>A0A926XY38_9BACT</name>
<dbReference type="InterPro" id="IPR050639">
    <property type="entry name" value="SSR_resolvase"/>
</dbReference>
<dbReference type="SUPFAM" id="SSF53041">
    <property type="entry name" value="Resolvase-like"/>
    <property type="match status" value="1"/>
</dbReference>
<evidence type="ECO:0000256" key="2">
    <source>
        <dbReference type="ARBA" id="ARBA00022908"/>
    </source>
</evidence>
<keyword evidence="5" id="KW-0233">DNA recombination</keyword>
<proteinExistence type="inferred from homology"/>
<sequence length="204" mass="22797">MNIGYARVSTQDQNLSLQLDALKSAGCDKIYQEKASGAKADRPELTRLLEHVREGDTIVIWKLDRLGRSLPNLVELVTSLQARGVGLVTLNGPIDTTTAQGKFTFQIFAVLAEYERELIRERTKAGLASARRQGKKLGRKEGLSEEAEKTARVAESMYRENVYSVQEIAKRLTISKTTLYKYLKHRGINIGNDVFRILDSGAVQ</sequence>
<evidence type="ECO:0000256" key="7">
    <source>
        <dbReference type="PROSITE-ProRule" id="PRU10137"/>
    </source>
</evidence>
<dbReference type="Gene3D" id="3.40.50.1390">
    <property type="entry name" value="Resolvase, N-terminal catalytic domain"/>
    <property type="match status" value="1"/>
</dbReference>
<keyword evidence="10" id="KW-1185">Reference proteome</keyword>